<evidence type="ECO:0000313" key="1">
    <source>
        <dbReference type="EMBL" id="CAG8489540.1"/>
    </source>
</evidence>
<gene>
    <name evidence="1" type="ORF">ACOLOM_LOCUS2321</name>
</gene>
<evidence type="ECO:0000313" key="2">
    <source>
        <dbReference type="Proteomes" id="UP000789525"/>
    </source>
</evidence>
<organism evidence="1 2">
    <name type="scientific">Acaulospora colombiana</name>
    <dbReference type="NCBI Taxonomy" id="27376"/>
    <lineage>
        <taxon>Eukaryota</taxon>
        <taxon>Fungi</taxon>
        <taxon>Fungi incertae sedis</taxon>
        <taxon>Mucoromycota</taxon>
        <taxon>Glomeromycotina</taxon>
        <taxon>Glomeromycetes</taxon>
        <taxon>Diversisporales</taxon>
        <taxon>Acaulosporaceae</taxon>
        <taxon>Acaulospora</taxon>
    </lineage>
</organism>
<proteinExistence type="predicted"/>
<sequence length="715" mass="82932">MSKSLYSLKAAFDDLDKFIGSKLAESERKRRGRPPKRGNSTIVKEMQKEREDFANKAFFAHRDMIPKFFRITANEFFGDTRRFLNLINEINDGMTKNPKTLKVSRMSYNQNKLHYPDGQDCFFVDFNKNTISTTIKSAEGDEAVENEVIDIKYSKISYWEIQMNAREKVLKICVSESLRLGRESPPGMKFLSMMFEPHEDHVIESIRMILANRRVKQQPRDSFPSAYKNPITGDPSKFAKASGVRASKQDNGQIDIIDLDKEITPVSTRNKFVSSKRRNAGNSPERIRDYGHNKTGPASILLNGDSDETVVNHESITQINYDTNRRHTHPPQKQRTEPLNLSASRINDNPDNVFVEKRGLFSVTSKSLTLEKSNTNLSMQFLTENKEFRGTTTNNMQKGRDDDHIGRQKGEMRIRTDRESLNPSGGMDIIERERESVIHDAEYQMRKPNATRNIGGLEKRKNQELCDDEQDLRKNANDRAIRKGRKRLVTANDNTNAMTSDEEFWNPRKNKVNTIVDSEEDTNISQRIRSNYLSFMERLRASTNSLESEEENTKSNGNYILHSRESSPVISDFVEIMTKNKLLEKRNARKAQRDRNDDNIEIADIEDSFISPHGIRKKRETRKSKDEDLDEEIRNLLKFVGETIFRQFQRQDSALFQATKNAIIQFEHKREWLGTYKRNYVSAMAKLKEGKNELESLEQNLIEMENKYGNKSWIR</sequence>
<comment type="caution">
    <text evidence="1">The sequence shown here is derived from an EMBL/GenBank/DDBJ whole genome shotgun (WGS) entry which is preliminary data.</text>
</comment>
<accession>A0ACA9KRY0</accession>
<keyword evidence="2" id="KW-1185">Reference proteome</keyword>
<reference evidence="1" key="1">
    <citation type="submission" date="2021-06" db="EMBL/GenBank/DDBJ databases">
        <authorList>
            <person name="Kallberg Y."/>
            <person name="Tangrot J."/>
            <person name="Rosling A."/>
        </authorList>
    </citation>
    <scope>NUCLEOTIDE SEQUENCE</scope>
    <source>
        <strain evidence="1">CL356</strain>
    </source>
</reference>
<protein>
    <submittedName>
        <fullName evidence="1">9050_t:CDS:1</fullName>
    </submittedName>
</protein>
<dbReference type="EMBL" id="CAJVPT010002956">
    <property type="protein sequence ID" value="CAG8489540.1"/>
    <property type="molecule type" value="Genomic_DNA"/>
</dbReference>
<dbReference type="Proteomes" id="UP000789525">
    <property type="component" value="Unassembled WGS sequence"/>
</dbReference>
<name>A0ACA9KRY0_9GLOM</name>